<sequence>MSLKVFFKETKDFEIPENLELTEEGLRLKREKQLALHFLRKLPLEGAILTAERTPCDQLLVLLRDRRLFLLGEERQKLFSTRAEALAAFPGGLFLVGRERIRLLSFPRLRELGHFPGPHEAILSATVRRKRLYVLTARHRVLVYTFSGRLVTRVKVPSRYKALKAAGFLYWFDGENVSRGRKKLPLTRPLPQALFLPGRGGHWFLEPDGRLLIGEPVSKVPPDARARVSFRLPEAYAEGLLLLLGRGNLRLIFPQGEKKGFVAKIPRFKGEITVAIELSGEKALFQAVFAVPRAHDLLRFIPEAYREGAEAFLLPLFLAFRLIHDGLLFSKEAFLKGFSGQGRREELLFLGKILGFSGEGLPKEELLAWLSALPQLYRYRGSVRGMREVLRLCAGKEAFLREAILWRKTEQEGGPFTRLFGCQGNLFLVFVSPGLPKEKIPFLKKMVADWTPLGTEGRVLPLELGLTLGKPLALGVNTALTSGAFKLGLSRLGQDTRLMDRALTGRLDLRATLGRDAQI</sequence>
<protein>
    <submittedName>
        <fullName evidence="1">Uncharacterized protein</fullName>
    </submittedName>
</protein>
<reference evidence="1" key="1">
    <citation type="journal article" date="2020" name="mSystems">
        <title>Genome- and Community-Level Interaction Insights into Carbon Utilization and Element Cycling Functions of Hydrothermarchaeota in Hydrothermal Sediment.</title>
        <authorList>
            <person name="Zhou Z."/>
            <person name="Liu Y."/>
            <person name="Xu W."/>
            <person name="Pan J."/>
            <person name="Luo Z.H."/>
            <person name="Li M."/>
        </authorList>
    </citation>
    <scope>NUCLEOTIDE SEQUENCE [LARGE SCALE GENOMIC DNA]</scope>
    <source>
        <strain evidence="1">HyVt-533</strain>
    </source>
</reference>
<proteinExistence type="predicted"/>
<gene>
    <name evidence="1" type="ORF">ENJ96_05555</name>
</gene>
<dbReference type="Proteomes" id="UP000886101">
    <property type="component" value="Unassembled WGS sequence"/>
</dbReference>
<comment type="caution">
    <text evidence="1">The sequence shown here is derived from an EMBL/GenBank/DDBJ whole genome shotgun (WGS) entry which is preliminary data.</text>
</comment>
<name>A0A7V5NZW1_9BACT</name>
<evidence type="ECO:0000313" key="1">
    <source>
        <dbReference type="EMBL" id="HHI97302.1"/>
    </source>
</evidence>
<dbReference type="EMBL" id="DROK01000158">
    <property type="protein sequence ID" value="HHI97302.1"/>
    <property type="molecule type" value="Genomic_DNA"/>
</dbReference>
<dbReference type="AlphaFoldDB" id="A0A7V5NZW1"/>
<accession>A0A7V5NZW1</accession>
<organism evidence="1">
    <name type="scientific">Thermodesulfatator atlanticus</name>
    <dbReference type="NCBI Taxonomy" id="501497"/>
    <lineage>
        <taxon>Bacteria</taxon>
        <taxon>Pseudomonadati</taxon>
        <taxon>Thermodesulfobacteriota</taxon>
        <taxon>Thermodesulfobacteria</taxon>
        <taxon>Thermodesulfobacteriales</taxon>
        <taxon>Thermodesulfatatoraceae</taxon>
        <taxon>Thermodesulfatator</taxon>
    </lineage>
</organism>